<dbReference type="InterPro" id="IPR054350">
    <property type="entry name" value="PurT/PurK_preATP-grasp"/>
</dbReference>
<evidence type="ECO:0000256" key="4">
    <source>
        <dbReference type="ARBA" id="ARBA00022755"/>
    </source>
</evidence>
<evidence type="ECO:0000313" key="10">
    <source>
        <dbReference type="EMBL" id="QII82260.1"/>
    </source>
</evidence>
<dbReference type="GO" id="GO:0006164">
    <property type="term" value="P:purine nucleotide biosynthetic process"/>
    <property type="evidence" value="ECO:0007669"/>
    <property type="project" value="UniProtKB-KW"/>
</dbReference>
<comment type="cofactor">
    <cofactor evidence="2">
        <name>Mg(2+)</name>
        <dbReference type="ChEBI" id="CHEBI:18420"/>
    </cofactor>
</comment>
<evidence type="ECO:0000313" key="11">
    <source>
        <dbReference type="Proteomes" id="UP000501451"/>
    </source>
</evidence>
<dbReference type="RefSeq" id="WP_166162407.1">
    <property type="nucleotide sequence ID" value="NZ_CP049740.1"/>
</dbReference>
<dbReference type="EMBL" id="CP049740">
    <property type="protein sequence ID" value="QII82260.1"/>
    <property type="molecule type" value="Genomic_DNA"/>
</dbReference>
<proteinExistence type="predicted"/>
<dbReference type="KEGG" id="jar:G7057_07310"/>
<dbReference type="Pfam" id="PF02222">
    <property type="entry name" value="ATP-grasp"/>
    <property type="match status" value="1"/>
</dbReference>
<dbReference type="InterPro" id="IPR003135">
    <property type="entry name" value="ATP-grasp_carboxylate-amine"/>
</dbReference>
<dbReference type="Proteomes" id="UP000501451">
    <property type="component" value="Chromosome"/>
</dbReference>
<protein>
    <submittedName>
        <fullName evidence="10">ATP-grasp domain-containing protein</fullName>
    </submittedName>
</protein>
<evidence type="ECO:0000256" key="7">
    <source>
        <dbReference type="ARBA" id="ARBA00025704"/>
    </source>
</evidence>
<dbReference type="GO" id="GO:0005524">
    <property type="term" value="F:ATP binding"/>
    <property type="evidence" value="ECO:0007669"/>
    <property type="project" value="UniProtKB-UniRule"/>
</dbReference>
<accession>A0A6G7KAI0</accession>
<evidence type="ECO:0000256" key="6">
    <source>
        <dbReference type="ARBA" id="ARBA00023211"/>
    </source>
</evidence>
<comment type="pathway">
    <text evidence="7">Purine metabolism.</text>
</comment>
<keyword evidence="5 8" id="KW-0067">ATP-binding</keyword>
<dbReference type="SUPFAM" id="SSF52440">
    <property type="entry name" value="PreATP-grasp domain"/>
    <property type="match status" value="1"/>
</dbReference>
<keyword evidence="6" id="KW-0464">Manganese</keyword>
<evidence type="ECO:0000256" key="3">
    <source>
        <dbReference type="ARBA" id="ARBA00022741"/>
    </source>
</evidence>
<dbReference type="Gene3D" id="3.40.50.20">
    <property type="match status" value="1"/>
</dbReference>
<dbReference type="InterPro" id="IPR011761">
    <property type="entry name" value="ATP-grasp"/>
</dbReference>
<dbReference type="AlphaFoldDB" id="A0A6G7KAI0"/>
<reference evidence="10 11" key="1">
    <citation type="journal article" date="2017" name="Int. J. Syst. Evol. Microbiol.">
        <title>Jeotgalibaca porci sp. nov. and Jeotgalibaca arthritidis sp. nov., isolated from pigs, and emended description of the genus Jeotgalibaca.</title>
        <authorList>
            <person name="Zamora L."/>
            <person name="Perez-Sancho M."/>
            <person name="Dominguez L."/>
            <person name="Fernandez-Garayzabal J.F."/>
            <person name="Vela A.I."/>
        </authorList>
    </citation>
    <scope>NUCLEOTIDE SEQUENCE [LARGE SCALE GENOMIC DNA]</scope>
    <source>
        <strain evidence="10 11">CECT 9157</strain>
    </source>
</reference>
<keyword evidence="11" id="KW-1185">Reference proteome</keyword>
<name>A0A6G7KAI0_9LACT</name>
<evidence type="ECO:0000256" key="8">
    <source>
        <dbReference type="PROSITE-ProRule" id="PRU00409"/>
    </source>
</evidence>
<comment type="cofactor">
    <cofactor evidence="1">
        <name>Mn(2+)</name>
        <dbReference type="ChEBI" id="CHEBI:29035"/>
    </cofactor>
</comment>
<evidence type="ECO:0000256" key="1">
    <source>
        <dbReference type="ARBA" id="ARBA00001936"/>
    </source>
</evidence>
<gene>
    <name evidence="10" type="ORF">G7057_07310</name>
</gene>
<evidence type="ECO:0000256" key="2">
    <source>
        <dbReference type="ARBA" id="ARBA00001946"/>
    </source>
</evidence>
<evidence type="ECO:0000256" key="5">
    <source>
        <dbReference type="ARBA" id="ARBA00022840"/>
    </source>
</evidence>
<keyword evidence="4" id="KW-0658">Purine biosynthesis</keyword>
<keyword evidence="3 8" id="KW-0547">Nucleotide-binding</keyword>
<dbReference type="Pfam" id="PF22660">
    <property type="entry name" value="RS_preATP-grasp-like"/>
    <property type="match status" value="1"/>
</dbReference>
<dbReference type="GO" id="GO:0005829">
    <property type="term" value="C:cytosol"/>
    <property type="evidence" value="ECO:0007669"/>
    <property type="project" value="TreeGrafter"/>
</dbReference>
<dbReference type="PANTHER" id="PTHR11609">
    <property type="entry name" value="PURINE BIOSYNTHESIS PROTEIN 6/7, PUR6/7"/>
    <property type="match status" value="1"/>
</dbReference>
<dbReference type="InterPro" id="IPR016185">
    <property type="entry name" value="PreATP-grasp_dom_sf"/>
</dbReference>
<dbReference type="Gene3D" id="3.30.1490.20">
    <property type="entry name" value="ATP-grasp fold, A domain"/>
    <property type="match status" value="1"/>
</dbReference>
<dbReference type="Gene3D" id="3.30.470.20">
    <property type="entry name" value="ATP-grasp fold, B domain"/>
    <property type="match status" value="1"/>
</dbReference>
<organism evidence="10 11">
    <name type="scientific">Jeotgalibaca arthritidis</name>
    <dbReference type="NCBI Taxonomy" id="1868794"/>
    <lineage>
        <taxon>Bacteria</taxon>
        <taxon>Bacillati</taxon>
        <taxon>Bacillota</taxon>
        <taxon>Bacilli</taxon>
        <taxon>Lactobacillales</taxon>
        <taxon>Carnobacteriaceae</taxon>
        <taxon>Jeotgalibaca</taxon>
    </lineage>
</organism>
<sequence>MAKTRLPGQRIGIIGSGMTAYSLLLEAKRMGYHSILLTDKPDQQVAKLADQVMAGSLMETEKLIDLANQSDVLVFESDQVDTEPLASVKGYLPMPQLSDMLSITQDRLIEKVFLESLNINVTPYATITSLEDLQEAVKSIGFPCVLKAIRVEANQIPNMVLYSEEDFYHAERMLKTGSLLLESWVAFDKELTMTAAVDADGQVSLFPLVEKVVGDGKLLAVHAPARVSNDVNQAVQMMAHAVAGGMALVGLVTIELFMTPSGMLYVKRVGVNPQEANHFLSESCAFSQYEALIRLVCHLPLPELTPQRAVTIRYLYREQLDVFKEHFPLHPEWKVTFYPSDNEKANKAIGYVVAQVDHIEDFDRKWEWE</sequence>
<dbReference type="PROSITE" id="PS50975">
    <property type="entry name" value="ATP_GRASP"/>
    <property type="match status" value="1"/>
</dbReference>
<dbReference type="SUPFAM" id="SSF56059">
    <property type="entry name" value="Glutathione synthetase ATP-binding domain-like"/>
    <property type="match status" value="1"/>
</dbReference>
<feature type="domain" description="ATP-grasp" evidence="9">
    <location>
        <begin position="111"/>
        <end position="297"/>
    </location>
</feature>
<dbReference type="PANTHER" id="PTHR11609:SF5">
    <property type="entry name" value="PHOSPHORIBOSYLAMINOIMIDAZOLE CARBOXYLASE"/>
    <property type="match status" value="1"/>
</dbReference>
<dbReference type="InterPro" id="IPR013815">
    <property type="entry name" value="ATP_grasp_subdomain_1"/>
</dbReference>
<evidence type="ECO:0000259" key="9">
    <source>
        <dbReference type="PROSITE" id="PS50975"/>
    </source>
</evidence>
<dbReference type="GO" id="GO:0046872">
    <property type="term" value="F:metal ion binding"/>
    <property type="evidence" value="ECO:0007669"/>
    <property type="project" value="InterPro"/>
</dbReference>